<dbReference type="InterPro" id="IPR050228">
    <property type="entry name" value="Carboxylesterase_BioH"/>
</dbReference>
<dbReference type="PANTHER" id="PTHR43194">
    <property type="entry name" value="HYDROLASE ALPHA/BETA FOLD FAMILY"/>
    <property type="match status" value="1"/>
</dbReference>
<dbReference type="EMBL" id="MAXA01000047">
    <property type="protein sequence ID" value="OHV42131.1"/>
    <property type="molecule type" value="Genomic_DNA"/>
</dbReference>
<dbReference type="PANTHER" id="PTHR43194:SF2">
    <property type="entry name" value="PEROXISOMAL MEMBRANE PROTEIN LPX1"/>
    <property type="match status" value="1"/>
</dbReference>
<dbReference type="AlphaFoldDB" id="A0A1S1R8Q0"/>
<keyword evidence="3" id="KW-1185">Reference proteome</keyword>
<evidence type="ECO:0000313" key="2">
    <source>
        <dbReference type="EMBL" id="OHV42131.1"/>
    </source>
</evidence>
<accession>A0A1S1R8Q0</accession>
<evidence type="ECO:0000259" key="1">
    <source>
        <dbReference type="Pfam" id="PF00561"/>
    </source>
</evidence>
<dbReference type="OrthoDB" id="2645723at2"/>
<dbReference type="RefSeq" id="WP_020459232.1">
    <property type="nucleotide sequence ID" value="NZ_MAXA01000047.1"/>
</dbReference>
<proteinExistence type="predicted"/>
<evidence type="ECO:0000313" key="3">
    <source>
        <dbReference type="Proteomes" id="UP000179769"/>
    </source>
</evidence>
<organism evidence="2 3">
    <name type="scientific">Parafrankia soli</name>
    <dbReference type="NCBI Taxonomy" id="2599596"/>
    <lineage>
        <taxon>Bacteria</taxon>
        <taxon>Bacillati</taxon>
        <taxon>Actinomycetota</taxon>
        <taxon>Actinomycetes</taxon>
        <taxon>Frankiales</taxon>
        <taxon>Frankiaceae</taxon>
        <taxon>Parafrankia</taxon>
    </lineage>
</organism>
<feature type="domain" description="AB hydrolase-1" evidence="1">
    <location>
        <begin position="37"/>
        <end position="130"/>
    </location>
</feature>
<dbReference type="GO" id="GO:0003824">
    <property type="term" value="F:catalytic activity"/>
    <property type="evidence" value="ECO:0007669"/>
    <property type="project" value="UniProtKB-ARBA"/>
</dbReference>
<dbReference type="Proteomes" id="UP000179769">
    <property type="component" value="Unassembled WGS sequence"/>
</dbReference>
<reference evidence="3" key="1">
    <citation type="submission" date="2016-07" db="EMBL/GenBank/DDBJ databases">
        <title>Frankia sp. NRRL B-16219 Genome sequencing.</title>
        <authorList>
            <person name="Ghodhbane-Gtari F."/>
            <person name="Swanson E."/>
            <person name="Gueddou A."/>
            <person name="Louati M."/>
            <person name="Nouioui I."/>
            <person name="Hezbri K."/>
            <person name="Abebe-Akele F."/>
            <person name="Simpson S."/>
            <person name="Morris K."/>
            <person name="Thomas K."/>
            <person name="Gtari M."/>
            <person name="Tisa L.S."/>
        </authorList>
    </citation>
    <scope>NUCLEOTIDE SEQUENCE [LARGE SCALE GENOMIC DNA]</scope>
    <source>
        <strain evidence="3">NRRL B-16219</strain>
    </source>
</reference>
<dbReference type="SUPFAM" id="SSF53474">
    <property type="entry name" value="alpha/beta-Hydrolases"/>
    <property type="match status" value="1"/>
</dbReference>
<name>A0A1S1R8Q0_9ACTN</name>
<dbReference type="Pfam" id="PF00561">
    <property type="entry name" value="Abhydrolase_1"/>
    <property type="match status" value="1"/>
</dbReference>
<dbReference type="Gene3D" id="3.40.50.1820">
    <property type="entry name" value="alpha/beta hydrolase"/>
    <property type="match status" value="1"/>
</dbReference>
<dbReference type="InterPro" id="IPR000073">
    <property type="entry name" value="AB_hydrolase_1"/>
</dbReference>
<comment type="caution">
    <text evidence="2">The sequence shown here is derived from an EMBL/GenBank/DDBJ whole genome shotgun (WGS) entry which is preliminary data.</text>
</comment>
<gene>
    <name evidence="2" type="ORF">BBK14_10905</name>
</gene>
<sequence length="257" mass="27351">MTAAVTEPRGAGASVFVSNGGVRLHVLDNGLLGAAAPPVVVVPGMGESAAEYGWLLDQLGERRAVVVDLRGRGGSDAPASGYAWEDHISDLGAVISALEVERPVLVAFSRGSSYALGYALEHPEQVRGLVVGDYGARHVRPPDAVVERQLRAEIRGVPMIDRMAEHAARAVFTESRDVPLWNRLSGLNFPVLVIRGGRRSTVVTDQVADQWRRALPAVEIATIPGAGHDLWSGDPDAYLAALIPFLDRLTDVGRDGA</sequence>
<dbReference type="InterPro" id="IPR029058">
    <property type="entry name" value="AB_hydrolase_fold"/>
</dbReference>
<protein>
    <recommendedName>
        <fullName evidence="1">AB hydrolase-1 domain-containing protein</fullName>
    </recommendedName>
</protein>